<gene>
    <name evidence="1" type="ORF">ACAT0790_LOCUS3893</name>
</gene>
<protein>
    <submittedName>
        <fullName evidence="1">Uncharacterized protein</fullName>
    </submittedName>
</protein>
<reference evidence="1" key="1">
    <citation type="submission" date="2021-01" db="EMBL/GenBank/DDBJ databases">
        <authorList>
            <person name="Corre E."/>
            <person name="Pelletier E."/>
            <person name="Niang G."/>
            <person name="Scheremetjew M."/>
            <person name="Finn R."/>
            <person name="Kale V."/>
            <person name="Holt S."/>
            <person name="Cochrane G."/>
            <person name="Meng A."/>
            <person name="Brown T."/>
            <person name="Cohen L."/>
        </authorList>
    </citation>
    <scope>NUCLEOTIDE SEQUENCE</scope>
    <source>
        <strain evidence="1">OF101</strain>
    </source>
</reference>
<evidence type="ECO:0000313" key="1">
    <source>
        <dbReference type="EMBL" id="CAD9093371.1"/>
    </source>
</evidence>
<sequence length="134" mass="14114">MGSAHRSARPRVACLAVGTLKPADGIQRECAKAGEASGRRRGAQCGAQAWLAWPRCAGSRAATWSAEGVGEAMDKAATTELGKYQVLFEMAACVIGGCCTDAVMDEAARRGTKRNKFRIMAAFVIGGSDSDERM</sequence>
<dbReference type="AlphaFoldDB" id="A0A7S1PP44"/>
<accession>A0A7S1PP44</accession>
<name>A0A7S1PP44_ALECA</name>
<organism evidence="1">
    <name type="scientific">Alexandrium catenella</name>
    <name type="common">Red tide dinoflagellate</name>
    <name type="synonym">Gonyaulax catenella</name>
    <dbReference type="NCBI Taxonomy" id="2925"/>
    <lineage>
        <taxon>Eukaryota</taxon>
        <taxon>Sar</taxon>
        <taxon>Alveolata</taxon>
        <taxon>Dinophyceae</taxon>
        <taxon>Gonyaulacales</taxon>
        <taxon>Pyrocystaceae</taxon>
        <taxon>Alexandrium</taxon>
    </lineage>
</organism>
<dbReference type="EMBL" id="HBGE01006250">
    <property type="protein sequence ID" value="CAD9093371.1"/>
    <property type="molecule type" value="Transcribed_RNA"/>
</dbReference>
<proteinExistence type="predicted"/>